<sequence length="683" mass="73249">MKKSVLWLHVLAALAWSSPALAQQQIPDFTANNANASDPGTLGPPAPSYGYPGAPDIYSDESNMRFRKGLPSYQAELTTVPTFQSIGIYWAPPGAGVDRRSRVKYRKHGDALWKNGLPLWFDPRNKEYRGSLVMLDAGTSYDIELSLADQPDLTAATTQTTWSEQFPVGRTITLAPGVQKLPGESTSRPYQVNVSGTPDAYVRYVSAPFDADPSQRSTIDMGAADAHLTSGNSCVVINASYVIVSKLQLKNCQRQGIAIMAPSHDVIIEDNDISGFGSAPVTTESPATAGNVPTNKIVPGNYMEAGIYCENSRSDPDKRVQRVVIQRNRIHDPRYGSIHWGYDHPNSAQAVTFSHCGSNHVIRYNTVSATPGHYFGDGIGGGSNFSFEGFPNADSDIYGNDISGVYDDAIESEGANRNVRIWGNYLHHVVSGVGLATVSQGPVYAFRNILADTAGMTNPNGAIQDDEGHGVFFKLGSLEPIVNGGRAYFFHNTNLQPPPLAGMLYGLGSNGFITKGGGDTCNIVSRNNLMTSSKIWQSAVRVNEVCGKNDIDYDAYRGGISFDGTTSTSEAHPAPGSGKTNSAKAIVFNAGSLVWPTIALVEYGDYPAAQYKTGKVFLTTQAPANAGNYQLQAGSLGYGDGVYLPNFNEPAAGTRTDTGIDAGAHQRNAPPMEFGVDAYRPRP</sequence>
<feature type="chain" id="PRO_5025433619" description="Right-handed parallel beta-helix repeat-containing protein" evidence="2">
    <location>
        <begin position="23"/>
        <end position="683"/>
    </location>
</feature>
<comment type="caution">
    <text evidence="3">The sequence shown here is derived from an EMBL/GenBank/DDBJ whole genome shotgun (WGS) entry which is preliminary data.</text>
</comment>
<keyword evidence="2" id="KW-0732">Signal</keyword>
<gene>
    <name evidence="3" type="ORF">GEV02_07135</name>
</gene>
<evidence type="ECO:0000256" key="2">
    <source>
        <dbReference type="SAM" id="SignalP"/>
    </source>
</evidence>
<dbReference type="AlphaFoldDB" id="A0A6A7MYT8"/>
<dbReference type="RefSeq" id="WP_152837362.1">
    <property type="nucleotide sequence ID" value="NZ_WHUG01000002.1"/>
</dbReference>
<evidence type="ECO:0000313" key="3">
    <source>
        <dbReference type="EMBL" id="MQA37919.1"/>
    </source>
</evidence>
<feature type="region of interest" description="Disordered" evidence="1">
    <location>
        <begin position="660"/>
        <end position="683"/>
    </location>
</feature>
<proteinExistence type="predicted"/>
<dbReference type="InterPro" id="IPR011050">
    <property type="entry name" value="Pectin_lyase_fold/virulence"/>
</dbReference>
<name>A0A6A7MYT8_9BURK</name>
<accession>A0A6A7MYT8</accession>
<evidence type="ECO:0008006" key="5">
    <source>
        <dbReference type="Google" id="ProtNLM"/>
    </source>
</evidence>
<evidence type="ECO:0000256" key="1">
    <source>
        <dbReference type="SAM" id="MobiDB-lite"/>
    </source>
</evidence>
<protein>
    <recommendedName>
        <fullName evidence="5">Right-handed parallel beta-helix repeat-containing protein</fullName>
    </recommendedName>
</protein>
<dbReference type="InterPro" id="IPR012334">
    <property type="entry name" value="Pectin_lyas_fold"/>
</dbReference>
<reference evidence="3 4" key="1">
    <citation type="submission" date="2019-10" db="EMBL/GenBank/DDBJ databases">
        <title>Two novel species isolated from a subtropical stream in China.</title>
        <authorList>
            <person name="Lu H."/>
        </authorList>
    </citation>
    <scope>NUCLEOTIDE SEQUENCE [LARGE SCALE GENOMIC DNA]</scope>
    <source>
        <strain evidence="3 4">FT29W</strain>
    </source>
</reference>
<feature type="signal peptide" evidence="2">
    <location>
        <begin position="1"/>
        <end position="22"/>
    </location>
</feature>
<dbReference type="SMART" id="SM00710">
    <property type="entry name" value="PbH1"/>
    <property type="match status" value="6"/>
</dbReference>
<dbReference type="EMBL" id="WHUG01000002">
    <property type="protein sequence ID" value="MQA37919.1"/>
    <property type="molecule type" value="Genomic_DNA"/>
</dbReference>
<organism evidence="3 4">
    <name type="scientific">Rugamonas aquatica</name>
    <dbReference type="NCBI Taxonomy" id="2743357"/>
    <lineage>
        <taxon>Bacteria</taxon>
        <taxon>Pseudomonadati</taxon>
        <taxon>Pseudomonadota</taxon>
        <taxon>Betaproteobacteria</taxon>
        <taxon>Burkholderiales</taxon>
        <taxon>Oxalobacteraceae</taxon>
        <taxon>Telluria group</taxon>
        <taxon>Rugamonas</taxon>
    </lineage>
</organism>
<dbReference type="Gene3D" id="2.160.20.10">
    <property type="entry name" value="Single-stranded right-handed beta-helix, Pectin lyase-like"/>
    <property type="match status" value="1"/>
</dbReference>
<dbReference type="InterPro" id="IPR006626">
    <property type="entry name" value="PbH1"/>
</dbReference>
<dbReference type="Proteomes" id="UP000440498">
    <property type="component" value="Unassembled WGS sequence"/>
</dbReference>
<evidence type="ECO:0000313" key="4">
    <source>
        <dbReference type="Proteomes" id="UP000440498"/>
    </source>
</evidence>
<dbReference type="SUPFAM" id="SSF51126">
    <property type="entry name" value="Pectin lyase-like"/>
    <property type="match status" value="1"/>
</dbReference>
<keyword evidence="4" id="KW-1185">Reference proteome</keyword>